<comment type="caution">
    <text evidence="2">The sequence shown here is derived from an EMBL/GenBank/DDBJ whole genome shotgun (WGS) entry which is preliminary data.</text>
</comment>
<dbReference type="SUPFAM" id="SSF47336">
    <property type="entry name" value="ACP-like"/>
    <property type="match status" value="1"/>
</dbReference>
<proteinExistence type="predicted"/>
<dbReference type="RefSeq" id="WP_120197775.1">
    <property type="nucleotide sequence ID" value="NZ_MCIA01000031.1"/>
</dbReference>
<organism evidence="2 3">
    <name type="scientific">Lacrimispora algidixylanolytica</name>
    <dbReference type="NCBI Taxonomy" id="94868"/>
    <lineage>
        <taxon>Bacteria</taxon>
        <taxon>Bacillati</taxon>
        <taxon>Bacillota</taxon>
        <taxon>Clostridia</taxon>
        <taxon>Lachnospirales</taxon>
        <taxon>Lachnospiraceae</taxon>
        <taxon>Lacrimispora</taxon>
    </lineage>
</organism>
<evidence type="ECO:0000313" key="2">
    <source>
        <dbReference type="EMBL" id="RKD30252.1"/>
    </source>
</evidence>
<evidence type="ECO:0000259" key="1">
    <source>
        <dbReference type="PROSITE" id="PS50075"/>
    </source>
</evidence>
<keyword evidence="3" id="KW-1185">Reference proteome</keyword>
<dbReference type="Pfam" id="PF00550">
    <property type="entry name" value="PP-binding"/>
    <property type="match status" value="1"/>
</dbReference>
<dbReference type="PROSITE" id="PS50075">
    <property type="entry name" value="CARRIER"/>
    <property type="match status" value="1"/>
</dbReference>
<sequence length="79" mass="9415">MIEENNTQKEKVLSIISKFIEVDRKMDFNLIESIMFVKMILELEETFHIEFEDEMLSAFKFSTVDSFIEYVIGKLINKN</sequence>
<reference evidence="2 3" key="1">
    <citation type="submission" date="2016-08" db="EMBL/GenBank/DDBJ databases">
        <title>A new outlook on sporulation: Clostridium algidixylanolyticum.</title>
        <authorList>
            <person name="Poppleton D.I."/>
            <person name="Gribaldo S."/>
        </authorList>
    </citation>
    <scope>NUCLEOTIDE SEQUENCE [LARGE SCALE GENOMIC DNA]</scope>
    <source>
        <strain evidence="2 3">SPL73</strain>
    </source>
</reference>
<dbReference type="OrthoDB" id="2623888at2"/>
<protein>
    <recommendedName>
        <fullName evidence="1">Carrier domain-containing protein</fullName>
    </recommendedName>
</protein>
<gene>
    <name evidence="2" type="ORF">BET01_06560</name>
</gene>
<dbReference type="Proteomes" id="UP000284277">
    <property type="component" value="Unassembled WGS sequence"/>
</dbReference>
<name>A0A419SYB8_9FIRM</name>
<accession>A0A419SYB8</accession>
<dbReference type="AlphaFoldDB" id="A0A419SYB8"/>
<dbReference type="EMBL" id="MCIA01000031">
    <property type="protein sequence ID" value="RKD30252.1"/>
    <property type="molecule type" value="Genomic_DNA"/>
</dbReference>
<dbReference type="InterPro" id="IPR036736">
    <property type="entry name" value="ACP-like_sf"/>
</dbReference>
<evidence type="ECO:0000313" key="3">
    <source>
        <dbReference type="Proteomes" id="UP000284277"/>
    </source>
</evidence>
<feature type="domain" description="Carrier" evidence="1">
    <location>
        <begin position="1"/>
        <end position="75"/>
    </location>
</feature>
<dbReference type="Gene3D" id="1.10.1200.10">
    <property type="entry name" value="ACP-like"/>
    <property type="match status" value="1"/>
</dbReference>
<dbReference type="InterPro" id="IPR009081">
    <property type="entry name" value="PP-bd_ACP"/>
</dbReference>